<sequence length="1161" mass="129598">MFAHLHLHTQYSLLDGAASIDPLMERLKALGMTACAITDHGVMYGVVEFYQAAKKAGIHPVIGCEVYVCPNMDDRLSGARDYNHLILLAENGEGYHNLTKLVSEGFTRGFYYKPRVDYDLLRRYSKGLIALSACISGELPQLLLNGRREAARESVKKHLEIFGEGNYFIEIQDHGLAEQKQVLPELVALSREMGVPLVATNDCHYLTEEDARAQEVLMCIQTGKTLSDENRMRMETDQLYVKSEEEMRRVFPAFPEAIENTQKIAMRCRVDFDFRTLHLPKYPLPEGQDAFETLRALCEKGLKERYPQENAQARERLDYELGVIRSMGYVDYFLIVWDFIRYARQNGILVGPGRGSGAGSIVAYTLNITGIDPLKYNLLFERFLNPERVSMPDLDIDFDYERRGEVIAYVAGKYGADHVAQIITFGTMAARGVLRDVGRVMGMSYPEVDRIAKMVPFALDMTLERALKQNPELHAAYETEERVRELIDTAQKLEGMPRHASTHAAGVLITPRPVSDYVPLQTNDEVITTQFPMTTLESLGLLKMDFLGLRTLNVIGDSLDMMRAEGKADMRPEDIPMDDPAVYALIASGDTDGVFQLEGGGMRQFLQTMQPENFEDIIAAVSLYRPGPMDSIPRYIRGKHDPSSVTYITPKLKPILDVTYGCMVYQEQVMQIVRDLAGYSLGRSDLVRKAMAKKKHDVMAQEKENFIHGVVKADGTVEIPGAVRMGVSEEAAEQIYDEMAAFASYAFNKSHAAAYARVAVETAWLKKYYPVEFMAALMNSVSTNTDKVAFYIQSCGRMGIRILPPDINRSNAKFSVEDGCIRFGLQAVKSVGGGAIAFIEENRRQKGPFRDLFDYAARIPGEAVNKKAVESLIRAGAMDSLPGSRAQKLAAFDRAMDAASKRAQGVVAGQLSLFDALEEEPHEPPKLPVVPEFPRREMLAMEKEVTGVYITGHPLDEYRAQLDALETSSRTLRALEEESEDHGLQYDQLPVTMGGMVAGVKTKVTKNDQIMAFVQLEDLYGATEVLVFPRVYERYRSVLLGDSVVLFSGRLSVREDEAPKLILESARPLGQGGAEMPAQGASPPPPAPEKRPAHMLYLKLDRARFDRALSLLALTPGPIPVTLRLADEKRTLRAPQNYSIRADFNRAALEELLGAENVVMK</sequence>
<proteinExistence type="inferred from homology"/>
<dbReference type="InterPro" id="IPR004365">
    <property type="entry name" value="NA-bd_OB_tRNA"/>
</dbReference>
<evidence type="ECO:0000256" key="11">
    <source>
        <dbReference type="SAM" id="MobiDB-lite"/>
    </source>
</evidence>
<evidence type="ECO:0000256" key="3">
    <source>
        <dbReference type="ARBA" id="ARBA00012417"/>
    </source>
</evidence>
<evidence type="ECO:0000256" key="2">
    <source>
        <dbReference type="ARBA" id="ARBA00009496"/>
    </source>
</evidence>
<keyword evidence="8" id="KW-0239">DNA-directed DNA polymerase</keyword>
<dbReference type="Gene3D" id="1.10.150.870">
    <property type="match status" value="1"/>
</dbReference>
<dbReference type="CDD" id="cd04485">
    <property type="entry name" value="DnaE_OBF"/>
    <property type="match status" value="1"/>
</dbReference>
<evidence type="ECO:0000313" key="14">
    <source>
        <dbReference type="Proteomes" id="UP000824140"/>
    </source>
</evidence>
<organism evidence="13 14">
    <name type="scientific">Candidatus Alectryocaccomicrobium excrementavium</name>
    <dbReference type="NCBI Taxonomy" id="2840668"/>
    <lineage>
        <taxon>Bacteria</taxon>
        <taxon>Bacillati</taxon>
        <taxon>Bacillota</taxon>
        <taxon>Clostridia</taxon>
        <taxon>Candidatus Alectryocaccomicrobium</taxon>
    </lineage>
</organism>
<protein>
    <recommendedName>
        <fullName evidence="4">DNA polymerase III subunit alpha</fullName>
        <ecNumber evidence="3">2.7.7.7</ecNumber>
    </recommendedName>
</protein>
<dbReference type="Pfam" id="PF14579">
    <property type="entry name" value="HHH_6"/>
    <property type="match status" value="1"/>
</dbReference>
<evidence type="ECO:0000313" key="13">
    <source>
        <dbReference type="EMBL" id="HIS92308.1"/>
    </source>
</evidence>
<dbReference type="Pfam" id="PF01336">
    <property type="entry name" value="tRNA_anti-codon"/>
    <property type="match status" value="1"/>
</dbReference>
<dbReference type="NCBIfam" id="TIGR00594">
    <property type="entry name" value="polc"/>
    <property type="match status" value="1"/>
</dbReference>
<evidence type="ECO:0000259" key="12">
    <source>
        <dbReference type="SMART" id="SM00481"/>
    </source>
</evidence>
<dbReference type="GO" id="GO:0005737">
    <property type="term" value="C:cytoplasm"/>
    <property type="evidence" value="ECO:0007669"/>
    <property type="project" value="UniProtKB-SubCell"/>
</dbReference>
<feature type="region of interest" description="Disordered" evidence="11">
    <location>
        <begin position="1070"/>
        <end position="1091"/>
    </location>
</feature>
<keyword evidence="7" id="KW-0235">DNA replication</keyword>
<evidence type="ECO:0000256" key="5">
    <source>
        <dbReference type="ARBA" id="ARBA00022679"/>
    </source>
</evidence>
<dbReference type="AlphaFoldDB" id="A0A9D1K6W7"/>
<accession>A0A9D1K6W7</accession>
<evidence type="ECO:0000256" key="6">
    <source>
        <dbReference type="ARBA" id="ARBA00022695"/>
    </source>
</evidence>
<dbReference type="NCBIfam" id="NF004226">
    <property type="entry name" value="PRK05673.1"/>
    <property type="match status" value="1"/>
</dbReference>
<dbReference type="CDD" id="cd12113">
    <property type="entry name" value="PHP_PolIIIA_DnaE3"/>
    <property type="match status" value="1"/>
</dbReference>
<comment type="function">
    <text evidence="9">DNA polymerase III is a complex, multichain enzyme responsible for most of the replicative synthesis in bacteria. This DNA polymerase also exhibits 3' to 5' exonuclease activity. The alpha chain is the DNA polymerase.</text>
</comment>
<dbReference type="InterPro" id="IPR004805">
    <property type="entry name" value="DnaE2/DnaE/PolC"/>
</dbReference>
<comment type="caution">
    <text evidence="13">The sequence shown here is derived from an EMBL/GenBank/DDBJ whole genome shotgun (WGS) entry which is preliminary data.</text>
</comment>
<evidence type="ECO:0000256" key="10">
    <source>
        <dbReference type="ARBA" id="ARBA00049244"/>
    </source>
</evidence>
<dbReference type="Gene3D" id="1.10.10.1600">
    <property type="entry name" value="Bacterial DNA polymerase III alpha subunit, thumb domain"/>
    <property type="match status" value="1"/>
</dbReference>
<evidence type="ECO:0000256" key="7">
    <source>
        <dbReference type="ARBA" id="ARBA00022705"/>
    </source>
</evidence>
<dbReference type="Gene3D" id="3.20.20.140">
    <property type="entry name" value="Metal-dependent hydrolases"/>
    <property type="match status" value="1"/>
</dbReference>
<keyword evidence="5 13" id="KW-0808">Transferase</keyword>
<dbReference type="InterPro" id="IPR003141">
    <property type="entry name" value="Pol/His_phosphatase_N"/>
</dbReference>
<keyword evidence="6 13" id="KW-0548">Nucleotidyltransferase</keyword>
<dbReference type="PANTHER" id="PTHR32294">
    <property type="entry name" value="DNA POLYMERASE III SUBUNIT ALPHA"/>
    <property type="match status" value="1"/>
</dbReference>
<dbReference type="PANTHER" id="PTHR32294:SF0">
    <property type="entry name" value="DNA POLYMERASE III SUBUNIT ALPHA"/>
    <property type="match status" value="1"/>
</dbReference>
<comment type="similarity">
    <text evidence="2">Belongs to the DNA polymerase type-C family. DnaE subfamily.</text>
</comment>
<evidence type="ECO:0000256" key="9">
    <source>
        <dbReference type="ARBA" id="ARBA00025611"/>
    </source>
</evidence>
<dbReference type="SMART" id="SM00481">
    <property type="entry name" value="POLIIIAc"/>
    <property type="match status" value="1"/>
</dbReference>
<dbReference type="GO" id="GO:0008408">
    <property type="term" value="F:3'-5' exonuclease activity"/>
    <property type="evidence" value="ECO:0007669"/>
    <property type="project" value="InterPro"/>
</dbReference>
<dbReference type="InterPro" id="IPR016195">
    <property type="entry name" value="Pol/histidinol_Pase-like"/>
</dbReference>
<gene>
    <name evidence="13" type="ORF">IAA84_04745</name>
</gene>
<dbReference type="GO" id="GO:0006260">
    <property type="term" value="P:DNA replication"/>
    <property type="evidence" value="ECO:0007669"/>
    <property type="project" value="UniProtKB-KW"/>
</dbReference>
<comment type="catalytic activity">
    <reaction evidence="10">
        <text>DNA(n) + a 2'-deoxyribonucleoside 5'-triphosphate = DNA(n+1) + diphosphate</text>
        <dbReference type="Rhea" id="RHEA:22508"/>
        <dbReference type="Rhea" id="RHEA-COMP:17339"/>
        <dbReference type="Rhea" id="RHEA-COMP:17340"/>
        <dbReference type="ChEBI" id="CHEBI:33019"/>
        <dbReference type="ChEBI" id="CHEBI:61560"/>
        <dbReference type="ChEBI" id="CHEBI:173112"/>
        <dbReference type="EC" id="2.7.7.7"/>
    </reaction>
</comment>
<feature type="domain" description="Polymerase/histidinol phosphatase N-terminal" evidence="12">
    <location>
        <begin position="3"/>
        <end position="70"/>
    </location>
</feature>
<dbReference type="Pfam" id="PF02811">
    <property type="entry name" value="PHP"/>
    <property type="match status" value="1"/>
</dbReference>
<dbReference type="GO" id="GO:0003887">
    <property type="term" value="F:DNA-directed DNA polymerase activity"/>
    <property type="evidence" value="ECO:0007669"/>
    <property type="project" value="UniProtKB-KW"/>
</dbReference>
<dbReference type="InterPro" id="IPR041931">
    <property type="entry name" value="DNA_pol3_alpha_thumb_dom"/>
</dbReference>
<evidence type="ECO:0000256" key="8">
    <source>
        <dbReference type="ARBA" id="ARBA00022932"/>
    </source>
</evidence>
<dbReference type="Pfam" id="PF07733">
    <property type="entry name" value="DNA_pol3_alpha"/>
    <property type="match status" value="1"/>
</dbReference>
<evidence type="ECO:0000256" key="4">
    <source>
        <dbReference type="ARBA" id="ARBA00019114"/>
    </source>
</evidence>
<dbReference type="NCBIfam" id="NF005298">
    <property type="entry name" value="PRK06826.1"/>
    <property type="match status" value="1"/>
</dbReference>
<dbReference type="InterPro" id="IPR040982">
    <property type="entry name" value="DNA_pol3_finger"/>
</dbReference>
<evidence type="ECO:0000256" key="1">
    <source>
        <dbReference type="ARBA" id="ARBA00004496"/>
    </source>
</evidence>
<reference evidence="13" key="1">
    <citation type="submission" date="2020-10" db="EMBL/GenBank/DDBJ databases">
        <authorList>
            <person name="Gilroy R."/>
        </authorList>
    </citation>
    <scope>NUCLEOTIDE SEQUENCE</scope>
    <source>
        <strain evidence="13">13766</strain>
    </source>
</reference>
<dbReference type="SUPFAM" id="SSF89550">
    <property type="entry name" value="PHP domain-like"/>
    <property type="match status" value="1"/>
</dbReference>
<dbReference type="InterPro" id="IPR004013">
    <property type="entry name" value="PHP_dom"/>
</dbReference>
<name>A0A9D1K6W7_9FIRM</name>
<dbReference type="Pfam" id="PF17657">
    <property type="entry name" value="DNA_pol3_finger"/>
    <property type="match status" value="1"/>
</dbReference>
<dbReference type="EMBL" id="DVJN01000093">
    <property type="protein sequence ID" value="HIS92308.1"/>
    <property type="molecule type" value="Genomic_DNA"/>
</dbReference>
<reference evidence="13" key="2">
    <citation type="journal article" date="2021" name="PeerJ">
        <title>Extensive microbial diversity within the chicken gut microbiome revealed by metagenomics and culture.</title>
        <authorList>
            <person name="Gilroy R."/>
            <person name="Ravi A."/>
            <person name="Getino M."/>
            <person name="Pursley I."/>
            <person name="Horton D.L."/>
            <person name="Alikhan N.F."/>
            <person name="Baker D."/>
            <person name="Gharbi K."/>
            <person name="Hall N."/>
            <person name="Watson M."/>
            <person name="Adriaenssens E.M."/>
            <person name="Foster-Nyarko E."/>
            <person name="Jarju S."/>
            <person name="Secka A."/>
            <person name="Antonio M."/>
            <person name="Oren A."/>
            <person name="Chaudhuri R.R."/>
            <person name="La Ragione R."/>
            <person name="Hildebrand F."/>
            <person name="Pallen M.J."/>
        </authorList>
    </citation>
    <scope>NUCLEOTIDE SEQUENCE</scope>
    <source>
        <strain evidence="13">13766</strain>
    </source>
</reference>
<dbReference type="GO" id="GO:0003676">
    <property type="term" value="F:nucleic acid binding"/>
    <property type="evidence" value="ECO:0007669"/>
    <property type="project" value="InterPro"/>
</dbReference>
<comment type="subcellular location">
    <subcellularLocation>
        <location evidence="1">Cytoplasm</location>
    </subcellularLocation>
</comment>
<dbReference type="Proteomes" id="UP000824140">
    <property type="component" value="Unassembled WGS sequence"/>
</dbReference>
<dbReference type="EC" id="2.7.7.7" evidence="3"/>
<dbReference type="InterPro" id="IPR011708">
    <property type="entry name" value="DNA_pol3_alpha_NTPase_dom"/>
</dbReference>
<dbReference type="InterPro" id="IPR029460">
    <property type="entry name" value="DNAPol_HHH"/>
</dbReference>